<keyword evidence="3 5" id="KW-0689">Ribosomal protein</keyword>
<dbReference type="InterPro" id="IPR020056">
    <property type="entry name" value="Rbsml_bL25/Gln-tRNA_synth_N"/>
</dbReference>
<evidence type="ECO:0000256" key="1">
    <source>
        <dbReference type="ARBA" id="ARBA00022730"/>
    </source>
</evidence>
<dbReference type="InterPro" id="IPR037121">
    <property type="entry name" value="Ribosomal_bL25_C"/>
</dbReference>
<feature type="compositionally biased region" description="Acidic residues" evidence="6">
    <location>
        <begin position="185"/>
        <end position="197"/>
    </location>
</feature>
<reference evidence="9 10" key="1">
    <citation type="submission" date="2019-06" db="EMBL/GenBank/DDBJ databases">
        <title>Genome sequence of Litorilinea aerophila BAA-2444.</title>
        <authorList>
            <person name="Maclea K.S."/>
            <person name="Maurais E.G."/>
            <person name="Iannazzi L.C."/>
        </authorList>
    </citation>
    <scope>NUCLEOTIDE SEQUENCE [LARGE SCALE GENOMIC DNA]</scope>
    <source>
        <strain evidence="9 10">ATCC BAA-2444</strain>
    </source>
</reference>
<dbReference type="InterPro" id="IPR020057">
    <property type="entry name" value="Ribosomal_bL25_b-dom"/>
</dbReference>
<dbReference type="CDD" id="cd00495">
    <property type="entry name" value="Ribosomal_L25_TL5_CTC"/>
    <property type="match status" value="1"/>
</dbReference>
<gene>
    <name evidence="5" type="primary">rplY</name>
    <name evidence="5" type="synonym">ctc</name>
    <name evidence="9" type="ORF">FKZ61_19430</name>
</gene>
<dbReference type="InParanoid" id="A0A540VAN4"/>
<evidence type="ECO:0000256" key="4">
    <source>
        <dbReference type="ARBA" id="ARBA00023274"/>
    </source>
</evidence>
<evidence type="ECO:0000313" key="9">
    <source>
        <dbReference type="EMBL" id="TQE93801.1"/>
    </source>
</evidence>
<evidence type="ECO:0000256" key="2">
    <source>
        <dbReference type="ARBA" id="ARBA00022884"/>
    </source>
</evidence>
<dbReference type="AlphaFoldDB" id="A0A540VAN4"/>
<dbReference type="HAMAP" id="MF_01334">
    <property type="entry name" value="Ribosomal_bL25_CTC"/>
    <property type="match status" value="1"/>
</dbReference>
<dbReference type="NCBIfam" id="TIGR00731">
    <property type="entry name" value="bL25_bact_ctc"/>
    <property type="match status" value="1"/>
</dbReference>
<feature type="region of interest" description="Disordered" evidence="6">
    <location>
        <begin position="184"/>
        <end position="215"/>
    </location>
</feature>
<dbReference type="GO" id="GO:0008097">
    <property type="term" value="F:5S rRNA binding"/>
    <property type="evidence" value="ECO:0007669"/>
    <property type="project" value="InterPro"/>
</dbReference>
<dbReference type="RefSeq" id="WP_141611830.1">
    <property type="nucleotide sequence ID" value="NZ_VIGC02000032.1"/>
</dbReference>
<name>A0A540VAN4_9CHLR</name>
<dbReference type="GO" id="GO:0022625">
    <property type="term" value="C:cytosolic large ribosomal subunit"/>
    <property type="evidence" value="ECO:0007669"/>
    <property type="project" value="TreeGrafter"/>
</dbReference>
<feature type="domain" description="Large ribosomal subunit protein bL25 beta" evidence="8">
    <location>
        <begin position="102"/>
        <end position="182"/>
    </location>
</feature>
<dbReference type="InterPro" id="IPR020930">
    <property type="entry name" value="Ribosomal_uL5_bac-type"/>
</dbReference>
<dbReference type="Gene3D" id="2.40.240.10">
    <property type="entry name" value="Ribosomal Protein L25, Chain P"/>
    <property type="match status" value="1"/>
</dbReference>
<evidence type="ECO:0000313" key="10">
    <source>
        <dbReference type="Proteomes" id="UP000317371"/>
    </source>
</evidence>
<evidence type="ECO:0000256" key="6">
    <source>
        <dbReference type="SAM" id="MobiDB-lite"/>
    </source>
</evidence>
<dbReference type="SUPFAM" id="SSF50715">
    <property type="entry name" value="Ribosomal protein L25-like"/>
    <property type="match status" value="1"/>
</dbReference>
<proteinExistence type="inferred from homology"/>
<sequence>MSDLKLDAQPRTVTGRKVRQLRNRGLVPVVVYGKQQKPMNLQVQARSLERVLHHGGTSQLVQVQVEGGESLNILIRDVQRHPVNHQYLHADFYAVNMAEKQQVEVPVVAVGRPESLVTGLMMLQALDSVEVEALPADIPASIEVDVTGLTPEEPITVADLPRLPGVEYLNDPEEVVFTMIATRVEEEEEAEEEEAAEPEVVARGKQEEEGEEDEE</sequence>
<protein>
    <recommendedName>
        <fullName evidence="5">Large ribosomal subunit protein bL25</fullName>
    </recommendedName>
    <alternativeName>
        <fullName evidence="5">General stress protein CTC</fullName>
    </alternativeName>
</protein>
<comment type="subunit">
    <text evidence="5">Part of the 50S ribosomal subunit; part of the 5S rRNA/L5/L18/L25 subcomplex. Contacts the 5S rRNA. Binds to the 5S rRNA independently of L5 and L18.</text>
</comment>
<dbReference type="OrthoDB" id="9790002at2"/>
<organism evidence="9 10">
    <name type="scientific">Litorilinea aerophila</name>
    <dbReference type="NCBI Taxonomy" id="1204385"/>
    <lineage>
        <taxon>Bacteria</taxon>
        <taxon>Bacillati</taxon>
        <taxon>Chloroflexota</taxon>
        <taxon>Caldilineae</taxon>
        <taxon>Caldilineales</taxon>
        <taxon>Caldilineaceae</taxon>
        <taxon>Litorilinea</taxon>
    </lineage>
</organism>
<comment type="function">
    <text evidence="5">This is one of the proteins that binds to the 5S RNA in the ribosome where it forms part of the central protuberance.</text>
</comment>
<keyword evidence="4 5" id="KW-0687">Ribonucleoprotein</keyword>
<dbReference type="PANTHER" id="PTHR33284:SF1">
    <property type="entry name" value="RIBOSOMAL PROTEIN L25_GLN-TRNA SYNTHETASE, ANTI-CODON-BINDING DOMAIN-CONTAINING PROTEIN"/>
    <property type="match status" value="1"/>
</dbReference>
<keyword evidence="1 5" id="KW-0699">rRNA-binding</keyword>
<comment type="similarity">
    <text evidence="5">Belongs to the bacterial ribosomal protein bL25 family. CTC subfamily.</text>
</comment>
<comment type="caution">
    <text evidence="9">The sequence shown here is derived from an EMBL/GenBank/DDBJ whole genome shotgun (WGS) entry which is preliminary data.</text>
</comment>
<dbReference type="Pfam" id="PF01386">
    <property type="entry name" value="Ribosomal_L25p"/>
    <property type="match status" value="1"/>
</dbReference>
<feature type="domain" description="Large ribosomal subunit protein bL25 L25" evidence="7">
    <location>
        <begin position="6"/>
        <end position="92"/>
    </location>
</feature>
<dbReference type="InterPro" id="IPR029751">
    <property type="entry name" value="Ribosomal_L25_dom"/>
</dbReference>
<dbReference type="Pfam" id="PF14693">
    <property type="entry name" value="Ribosomal_TL5_C"/>
    <property type="match status" value="1"/>
</dbReference>
<dbReference type="FunCoup" id="A0A540VAN4">
    <property type="interactions" value="337"/>
</dbReference>
<evidence type="ECO:0000256" key="3">
    <source>
        <dbReference type="ARBA" id="ARBA00022980"/>
    </source>
</evidence>
<keyword evidence="10" id="KW-1185">Reference proteome</keyword>
<dbReference type="PANTHER" id="PTHR33284">
    <property type="entry name" value="RIBOSOMAL PROTEIN L25/GLN-TRNA SYNTHETASE, ANTI-CODON-BINDING DOMAIN-CONTAINING PROTEIN"/>
    <property type="match status" value="1"/>
</dbReference>
<dbReference type="InterPro" id="IPR001021">
    <property type="entry name" value="Ribosomal_bL25_long"/>
</dbReference>
<dbReference type="Proteomes" id="UP000317371">
    <property type="component" value="Unassembled WGS sequence"/>
</dbReference>
<dbReference type="GO" id="GO:0003735">
    <property type="term" value="F:structural constituent of ribosome"/>
    <property type="evidence" value="ECO:0007669"/>
    <property type="project" value="InterPro"/>
</dbReference>
<dbReference type="Gene3D" id="2.170.120.20">
    <property type="entry name" value="Ribosomal protein L25, beta domain"/>
    <property type="match status" value="1"/>
</dbReference>
<accession>A0A540VAN4</accession>
<evidence type="ECO:0000259" key="8">
    <source>
        <dbReference type="Pfam" id="PF14693"/>
    </source>
</evidence>
<evidence type="ECO:0000259" key="7">
    <source>
        <dbReference type="Pfam" id="PF01386"/>
    </source>
</evidence>
<dbReference type="GO" id="GO:0006412">
    <property type="term" value="P:translation"/>
    <property type="evidence" value="ECO:0007669"/>
    <property type="project" value="UniProtKB-UniRule"/>
</dbReference>
<evidence type="ECO:0000256" key="5">
    <source>
        <dbReference type="HAMAP-Rule" id="MF_01334"/>
    </source>
</evidence>
<dbReference type="EMBL" id="VIGC01000032">
    <property type="protein sequence ID" value="TQE93801.1"/>
    <property type="molecule type" value="Genomic_DNA"/>
</dbReference>
<dbReference type="InterPro" id="IPR011035">
    <property type="entry name" value="Ribosomal_bL25/Gln-tRNA_synth"/>
</dbReference>
<keyword evidence="2 5" id="KW-0694">RNA-binding</keyword>